<gene>
    <name evidence="1" type="ORF">K1T71_002825</name>
</gene>
<dbReference type="Proteomes" id="UP000824533">
    <property type="component" value="Linkage Group LG04"/>
</dbReference>
<name>A0ACC1DDT0_9NEOP</name>
<reference evidence="1 2" key="1">
    <citation type="journal article" date="2021" name="Front. Genet.">
        <title>Chromosome-Level Genome Assembly Reveals Significant Gene Expansion in the Toll and IMD Signaling Pathways of Dendrolimus kikuchii.</title>
        <authorList>
            <person name="Zhou J."/>
            <person name="Wu P."/>
            <person name="Xiong Z."/>
            <person name="Liu N."/>
            <person name="Zhao N."/>
            <person name="Ji M."/>
            <person name="Qiu Y."/>
            <person name="Yang B."/>
        </authorList>
    </citation>
    <scope>NUCLEOTIDE SEQUENCE [LARGE SCALE GENOMIC DNA]</scope>
    <source>
        <strain evidence="1">Ann1</strain>
    </source>
</reference>
<evidence type="ECO:0000313" key="1">
    <source>
        <dbReference type="EMBL" id="KAJ0182103.1"/>
    </source>
</evidence>
<sequence>MQKLAVLSGFILSASCMLLHQSPLSPIVGVQYDNPNYNFAYDVSDPHTGDIKNQHETRRSDSVLGQYSLLQPDGVRRTVDYRADDHTGFTATVSNDGRPITHVNTQINHVTPSAHASFGNNGYSNLGWPSPIPTAAPSPLALSRTSIVHTVSNGHPSNSWA</sequence>
<keyword evidence="2" id="KW-1185">Reference proteome</keyword>
<organism evidence="1 2">
    <name type="scientific">Dendrolimus kikuchii</name>
    <dbReference type="NCBI Taxonomy" id="765133"/>
    <lineage>
        <taxon>Eukaryota</taxon>
        <taxon>Metazoa</taxon>
        <taxon>Ecdysozoa</taxon>
        <taxon>Arthropoda</taxon>
        <taxon>Hexapoda</taxon>
        <taxon>Insecta</taxon>
        <taxon>Pterygota</taxon>
        <taxon>Neoptera</taxon>
        <taxon>Endopterygota</taxon>
        <taxon>Lepidoptera</taxon>
        <taxon>Glossata</taxon>
        <taxon>Ditrysia</taxon>
        <taxon>Bombycoidea</taxon>
        <taxon>Lasiocampidae</taxon>
        <taxon>Dendrolimus</taxon>
    </lineage>
</organism>
<accession>A0ACC1DDT0</accession>
<proteinExistence type="predicted"/>
<dbReference type="EMBL" id="CM034390">
    <property type="protein sequence ID" value="KAJ0182103.1"/>
    <property type="molecule type" value="Genomic_DNA"/>
</dbReference>
<evidence type="ECO:0000313" key="2">
    <source>
        <dbReference type="Proteomes" id="UP000824533"/>
    </source>
</evidence>
<protein>
    <submittedName>
        <fullName evidence="1">Uncharacterized protein</fullName>
    </submittedName>
</protein>
<comment type="caution">
    <text evidence="1">The sequence shown here is derived from an EMBL/GenBank/DDBJ whole genome shotgun (WGS) entry which is preliminary data.</text>
</comment>